<evidence type="ECO:0000313" key="2">
    <source>
        <dbReference type="EMBL" id="RRT54846.1"/>
    </source>
</evidence>
<reference evidence="2 3" key="1">
    <citation type="journal article" date="2014" name="Agronomy (Basel)">
        <title>A Draft Genome Sequence for Ensete ventricosum, the Drought-Tolerant Tree Against Hunger.</title>
        <authorList>
            <person name="Harrison J."/>
            <person name="Moore K.A."/>
            <person name="Paszkiewicz K."/>
            <person name="Jones T."/>
            <person name="Grant M."/>
            <person name="Ambacheew D."/>
            <person name="Muzemil S."/>
            <person name="Studholme D.J."/>
        </authorList>
    </citation>
    <scope>NUCLEOTIDE SEQUENCE [LARGE SCALE GENOMIC DNA]</scope>
</reference>
<comment type="caution">
    <text evidence="2">The sequence shown here is derived from an EMBL/GenBank/DDBJ whole genome shotgun (WGS) entry which is preliminary data.</text>
</comment>
<gene>
    <name evidence="2" type="ORF">B296_00048864</name>
</gene>
<feature type="region of interest" description="Disordered" evidence="1">
    <location>
        <begin position="1"/>
        <end position="49"/>
    </location>
</feature>
<dbReference type="EMBL" id="AMZH03010389">
    <property type="protein sequence ID" value="RRT54846.1"/>
    <property type="molecule type" value="Genomic_DNA"/>
</dbReference>
<evidence type="ECO:0000313" key="3">
    <source>
        <dbReference type="Proteomes" id="UP000287651"/>
    </source>
</evidence>
<proteinExistence type="predicted"/>
<feature type="compositionally biased region" description="Basic residues" evidence="1">
    <location>
        <begin position="112"/>
        <end position="122"/>
    </location>
</feature>
<protein>
    <submittedName>
        <fullName evidence="2">Uncharacterized protein</fullName>
    </submittedName>
</protein>
<dbReference type="Proteomes" id="UP000287651">
    <property type="component" value="Unassembled WGS sequence"/>
</dbReference>
<dbReference type="AlphaFoldDB" id="A0A426YSW9"/>
<feature type="region of interest" description="Disordered" evidence="1">
    <location>
        <begin position="97"/>
        <end position="128"/>
    </location>
</feature>
<name>A0A426YSW9_ENSVE</name>
<accession>A0A426YSW9</accession>
<evidence type="ECO:0000256" key="1">
    <source>
        <dbReference type="SAM" id="MobiDB-lite"/>
    </source>
</evidence>
<sequence>MGCRLGGEEAGGRGAIKEDDVEVDKGRLQRSEGKGGCRHKEEAINARRGKDSYNEAKWGRCGGEWKRQGKTLTEGGRERYGKRGKSEGKVLAATAEWGTTEETNTDDETTRGRRCYNRHSPNKRSEEESLFADKLSMRVSWCACAEACVHEDSLI</sequence>
<organism evidence="2 3">
    <name type="scientific">Ensete ventricosum</name>
    <name type="common">Abyssinian banana</name>
    <name type="synonym">Musa ensete</name>
    <dbReference type="NCBI Taxonomy" id="4639"/>
    <lineage>
        <taxon>Eukaryota</taxon>
        <taxon>Viridiplantae</taxon>
        <taxon>Streptophyta</taxon>
        <taxon>Embryophyta</taxon>
        <taxon>Tracheophyta</taxon>
        <taxon>Spermatophyta</taxon>
        <taxon>Magnoliopsida</taxon>
        <taxon>Liliopsida</taxon>
        <taxon>Zingiberales</taxon>
        <taxon>Musaceae</taxon>
        <taxon>Ensete</taxon>
    </lineage>
</organism>